<keyword evidence="7" id="KW-0472">Membrane</keyword>
<dbReference type="CDD" id="cd16922">
    <property type="entry name" value="HATPase_EvgS-ArcB-TorS-like"/>
    <property type="match status" value="1"/>
</dbReference>
<dbReference type="EC" id="2.7.13.3" evidence="2"/>
<name>A0A7W8HZS4_9CAUL</name>
<dbReference type="InterPro" id="IPR050736">
    <property type="entry name" value="Sensor_HK_Regulatory"/>
</dbReference>
<feature type="transmembrane region" description="Helical" evidence="7">
    <location>
        <begin position="132"/>
        <end position="154"/>
    </location>
</feature>
<evidence type="ECO:0000256" key="2">
    <source>
        <dbReference type="ARBA" id="ARBA00012438"/>
    </source>
</evidence>
<dbReference type="PROSITE" id="PS50109">
    <property type="entry name" value="HIS_KIN"/>
    <property type="match status" value="1"/>
</dbReference>
<sequence length="466" mass="50770">MLAVIGRGIDYFIPEHVRTDEAGLMKIRTFIFLHLMGPAMGQSVMVFLWKASAGVGWQFWLLEAAVASFWLVPFLTKYSRTLVAPAFASVQVLVFISLFGSFCYGGISSPFLPWSLIALQLGFFYLAERPKLVLGGVAVQLTCFLVMRLVMGGFPTLVALSSLKNVNLISIVAALVYISLLCIYYEAVMRQSAGLERATLEHKAQGDVLREAMIKAEQASQQKSTFLAKMSHELRTPLNAVIGYSEMLRDDLEDTPANSQRVDDLDRINAAGRHLLALVNDVLDLSRIESNRLEVTVEPVGIGALVRDVMATAEPLIAKKDNRLILQMPVDPGVMEIDGLKLRQSLLNLLSNAAKFTSRGRITLSVTRCQRGGEDRLIFQVQDTGIGISETGLKKLFEEFSQAEVDTSQKYGGTGLGLALTKRFCILMGGSIGVESRLGQGSTFTINVPARSSAATAGPVVEAEAA</sequence>
<proteinExistence type="predicted"/>
<dbReference type="Pfam" id="PF00512">
    <property type="entry name" value="HisKA"/>
    <property type="match status" value="1"/>
</dbReference>
<dbReference type="SUPFAM" id="SSF55874">
    <property type="entry name" value="ATPase domain of HSP90 chaperone/DNA topoisomerase II/histidine kinase"/>
    <property type="match status" value="1"/>
</dbReference>
<dbReference type="InterPro" id="IPR003661">
    <property type="entry name" value="HisK_dim/P_dom"/>
</dbReference>
<dbReference type="GO" id="GO:0000155">
    <property type="term" value="F:phosphorelay sensor kinase activity"/>
    <property type="evidence" value="ECO:0007669"/>
    <property type="project" value="InterPro"/>
</dbReference>
<dbReference type="Gene3D" id="3.30.565.10">
    <property type="entry name" value="Histidine kinase-like ATPase, C-terminal domain"/>
    <property type="match status" value="1"/>
</dbReference>
<dbReference type="Gene3D" id="1.10.287.130">
    <property type="match status" value="1"/>
</dbReference>
<accession>A0A7W8HZS4</accession>
<dbReference type="AlphaFoldDB" id="A0A7W8HZS4"/>
<dbReference type="PANTHER" id="PTHR43711:SF26">
    <property type="entry name" value="SENSOR HISTIDINE KINASE RCSC"/>
    <property type="match status" value="1"/>
</dbReference>
<evidence type="ECO:0000313" key="9">
    <source>
        <dbReference type="EMBL" id="MBB5292912.1"/>
    </source>
</evidence>
<feature type="transmembrane region" description="Helical" evidence="7">
    <location>
        <begin position="166"/>
        <end position="187"/>
    </location>
</feature>
<keyword evidence="5 9" id="KW-0418">Kinase</keyword>
<dbReference type="EMBL" id="JACHFZ010000005">
    <property type="protein sequence ID" value="MBB5292912.1"/>
    <property type="molecule type" value="Genomic_DNA"/>
</dbReference>
<feature type="transmembrane region" description="Helical" evidence="7">
    <location>
        <begin position="55"/>
        <end position="75"/>
    </location>
</feature>
<keyword evidence="10" id="KW-1185">Reference proteome</keyword>
<dbReference type="PRINTS" id="PR00344">
    <property type="entry name" value="BCTRLSENSOR"/>
</dbReference>
<evidence type="ECO:0000313" key="10">
    <source>
        <dbReference type="Proteomes" id="UP000566663"/>
    </source>
</evidence>
<evidence type="ECO:0000256" key="1">
    <source>
        <dbReference type="ARBA" id="ARBA00000085"/>
    </source>
</evidence>
<organism evidence="9 10">
    <name type="scientific">Brevundimonas basaltis</name>
    <dbReference type="NCBI Taxonomy" id="472166"/>
    <lineage>
        <taxon>Bacteria</taxon>
        <taxon>Pseudomonadati</taxon>
        <taxon>Pseudomonadota</taxon>
        <taxon>Alphaproteobacteria</taxon>
        <taxon>Caulobacterales</taxon>
        <taxon>Caulobacteraceae</taxon>
        <taxon>Brevundimonas</taxon>
    </lineage>
</organism>
<comment type="caution">
    <text evidence="9">The sequence shown here is derived from an EMBL/GenBank/DDBJ whole genome shotgun (WGS) entry which is preliminary data.</text>
</comment>
<feature type="transmembrane region" description="Helical" evidence="7">
    <location>
        <begin position="82"/>
        <end position="105"/>
    </location>
</feature>
<feature type="transmembrane region" description="Helical" evidence="7">
    <location>
        <begin position="30"/>
        <end position="49"/>
    </location>
</feature>
<dbReference type="InterPro" id="IPR004358">
    <property type="entry name" value="Sig_transdc_His_kin-like_C"/>
</dbReference>
<evidence type="ECO:0000256" key="5">
    <source>
        <dbReference type="ARBA" id="ARBA00022777"/>
    </source>
</evidence>
<evidence type="ECO:0000256" key="6">
    <source>
        <dbReference type="ARBA" id="ARBA00023012"/>
    </source>
</evidence>
<evidence type="ECO:0000256" key="3">
    <source>
        <dbReference type="ARBA" id="ARBA00022553"/>
    </source>
</evidence>
<gene>
    <name evidence="9" type="ORF">HNQ67_002449</name>
</gene>
<dbReference type="InterPro" id="IPR005467">
    <property type="entry name" value="His_kinase_dom"/>
</dbReference>
<protein>
    <recommendedName>
        <fullName evidence="2">histidine kinase</fullName>
        <ecNumber evidence="2">2.7.13.3</ecNumber>
    </recommendedName>
</protein>
<keyword evidence="6" id="KW-0902">Two-component regulatory system</keyword>
<dbReference type="SUPFAM" id="SSF47384">
    <property type="entry name" value="Homodimeric domain of signal transducing histidine kinase"/>
    <property type="match status" value="1"/>
</dbReference>
<dbReference type="Pfam" id="PF02518">
    <property type="entry name" value="HATPase_c"/>
    <property type="match status" value="1"/>
</dbReference>
<keyword evidence="7" id="KW-1133">Transmembrane helix</keyword>
<dbReference type="SMART" id="SM00388">
    <property type="entry name" value="HisKA"/>
    <property type="match status" value="1"/>
</dbReference>
<dbReference type="RefSeq" id="WP_183255800.1">
    <property type="nucleotide sequence ID" value="NZ_BAAAFF010000001.1"/>
</dbReference>
<dbReference type="SMART" id="SM00387">
    <property type="entry name" value="HATPase_c"/>
    <property type="match status" value="1"/>
</dbReference>
<evidence type="ECO:0000259" key="8">
    <source>
        <dbReference type="PROSITE" id="PS50109"/>
    </source>
</evidence>
<feature type="transmembrane region" description="Helical" evidence="7">
    <location>
        <begin position="111"/>
        <end position="127"/>
    </location>
</feature>
<keyword evidence="7" id="KW-0812">Transmembrane</keyword>
<dbReference type="InterPro" id="IPR036890">
    <property type="entry name" value="HATPase_C_sf"/>
</dbReference>
<evidence type="ECO:0000256" key="7">
    <source>
        <dbReference type="SAM" id="Phobius"/>
    </source>
</evidence>
<keyword evidence="4" id="KW-0808">Transferase</keyword>
<comment type="catalytic activity">
    <reaction evidence="1">
        <text>ATP + protein L-histidine = ADP + protein N-phospho-L-histidine.</text>
        <dbReference type="EC" id="2.7.13.3"/>
    </reaction>
</comment>
<dbReference type="FunFam" id="3.30.565.10:FF:000010">
    <property type="entry name" value="Sensor histidine kinase RcsC"/>
    <property type="match status" value="1"/>
</dbReference>
<dbReference type="InterPro" id="IPR036097">
    <property type="entry name" value="HisK_dim/P_sf"/>
</dbReference>
<feature type="domain" description="Histidine kinase" evidence="8">
    <location>
        <begin position="229"/>
        <end position="452"/>
    </location>
</feature>
<dbReference type="Proteomes" id="UP000566663">
    <property type="component" value="Unassembled WGS sequence"/>
</dbReference>
<keyword evidence="3" id="KW-0597">Phosphoprotein</keyword>
<dbReference type="CDD" id="cd00082">
    <property type="entry name" value="HisKA"/>
    <property type="match status" value="1"/>
</dbReference>
<dbReference type="PANTHER" id="PTHR43711">
    <property type="entry name" value="TWO-COMPONENT HISTIDINE KINASE"/>
    <property type="match status" value="1"/>
</dbReference>
<dbReference type="InterPro" id="IPR003594">
    <property type="entry name" value="HATPase_dom"/>
</dbReference>
<evidence type="ECO:0000256" key="4">
    <source>
        <dbReference type="ARBA" id="ARBA00022679"/>
    </source>
</evidence>
<reference evidence="9 10" key="1">
    <citation type="submission" date="2020-08" db="EMBL/GenBank/DDBJ databases">
        <title>Genomic Encyclopedia of Type Strains, Phase IV (KMG-IV): sequencing the most valuable type-strain genomes for metagenomic binning, comparative biology and taxonomic classification.</title>
        <authorList>
            <person name="Goeker M."/>
        </authorList>
    </citation>
    <scope>NUCLEOTIDE SEQUENCE [LARGE SCALE GENOMIC DNA]</scope>
    <source>
        <strain evidence="9 10">DSM 25335</strain>
    </source>
</reference>